<dbReference type="InterPro" id="IPR008271">
    <property type="entry name" value="Ser/Thr_kinase_AS"/>
</dbReference>
<dbReference type="SMART" id="SM00220">
    <property type="entry name" value="S_TKc"/>
    <property type="match status" value="1"/>
</dbReference>
<comment type="caution">
    <text evidence="6">The sequence shown here is derived from an EMBL/GenBank/DDBJ whole genome shotgun (WGS) entry which is preliminary data.</text>
</comment>
<reference evidence="6" key="1">
    <citation type="journal article" date="2020" name="mSystems">
        <title>Genome- and Community-Level Interaction Insights into Carbon Utilization and Element Cycling Functions of Hydrothermarchaeota in Hydrothermal Sediment.</title>
        <authorList>
            <person name="Zhou Z."/>
            <person name="Liu Y."/>
            <person name="Xu W."/>
            <person name="Pan J."/>
            <person name="Luo Z.H."/>
            <person name="Li M."/>
        </authorList>
    </citation>
    <scope>NUCLEOTIDE SEQUENCE [LARGE SCALE GENOMIC DNA]</scope>
    <source>
        <strain evidence="6">SpSt-110</strain>
    </source>
</reference>
<keyword evidence="1" id="KW-0808">Transferase</keyword>
<evidence type="ECO:0000259" key="5">
    <source>
        <dbReference type="PROSITE" id="PS50011"/>
    </source>
</evidence>
<dbReference type="SUPFAM" id="SSF56112">
    <property type="entry name" value="Protein kinase-like (PK-like)"/>
    <property type="match status" value="1"/>
</dbReference>
<evidence type="ECO:0000313" key="6">
    <source>
        <dbReference type="EMBL" id="HHP68131.1"/>
    </source>
</evidence>
<name>A0A7J3XZW5_9CREN</name>
<dbReference type="PANTHER" id="PTHR43289:SF6">
    <property type="entry name" value="SERINE_THREONINE-PROTEIN KINASE NEKL-3"/>
    <property type="match status" value="1"/>
</dbReference>
<gene>
    <name evidence="6" type="ORF">ENM60_05030</name>
</gene>
<accession>A0A7J3XZW5</accession>
<dbReference type="Gene3D" id="1.10.510.10">
    <property type="entry name" value="Transferase(Phosphotransferase) domain 1"/>
    <property type="match status" value="1"/>
</dbReference>
<protein>
    <recommendedName>
        <fullName evidence="5">Protein kinase domain-containing protein</fullName>
    </recommendedName>
</protein>
<dbReference type="GO" id="GO:0004674">
    <property type="term" value="F:protein serine/threonine kinase activity"/>
    <property type="evidence" value="ECO:0007669"/>
    <property type="project" value="TreeGrafter"/>
</dbReference>
<dbReference type="EMBL" id="DRYK01000062">
    <property type="protein sequence ID" value="HHP68131.1"/>
    <property type="molecule type" value="Genomic_DNA"/>
</dbReference>
<feature type="domain" description="Protein kinase" evidence="5">
    <location>
        <begin position="174"/>
        <end position="511"/>
    </location>
</feature>
<evidence type="ECO:0000256" key="4">
    <source>
        <dbReference type="ARBA" id="ARBA00022840"/>
    </source>
</evidence>
<dbReference type="AlphaFoldDB" id="A0A7J3XZW5"/>
<proteinExistence type="predicted"/>
<dbReference type="PROSITE" id="PS00108">
    <property type="entry name" value="PROTEIN_KINASE_ST"/>
    <property type="match status" value="1"/>
</dbReference>
<dbReference type="Pfam" id="PF00069">
    <property type="entry name" value="Pkinase"/>
    <property type="match status" value="1"/>
</dbReference>
<dbReference type="GO" id="GO:0005524">
    <property type="term" value="F:ATP binding"/>
    <property type="evidence" value="ECO:0007669"/>
    <property type="project" value="UniProtKB-KW"/>
</dbReference>
<evidence type="ECO:0000256" key="3">
    <source>
        <dbReference type="ARBA" id="ARBA00022777"/>
    </source>
</evidence>
<sequence length="531" mass="59891">MTLKEYAGIEELSNILSDPIQMSNLLLRVKFDTANRRMTFNESLSELERTSRTVVRDSQAVYFVLRHEEKNRVIRGILVGDYVVALTIEEAGVIRLKGKDAFSELITSYRASNPVIKVSYARIKPGVAEGTPIEGRLKEIVSRVAEEKPPNIWVGRIIYDFKVTEALSDKGGFTYVLRAVGKDGLSYVLKIPRDKLPNGTPLALSGPEKISEFMRSYINSIEVCHPDRFEVSSFILKNGLSEDLYWELAYYRKYVLCPRGFIIAYDGYDADLYLENPPVVIEPYAELGDLQDYVSRKKPDAKFIVSIGLRVSGALGLAHAMSILHLDVKPQNILLAGDKGEPYGVRPYIGDFASTSRVLEGWARPTRVTPEFADPLSLIEGKAGFDYDVYSLGLTLLSSLTQVRLSHRTLVNLLALKHIHKMNISIEPFLLDHPALATFFRDVEPVFKGFVEGRVRLEELEERTVSLIVERDKMVLDVLGREVDKDLLAFLLKASSLRRGERFRNAVEFWLSLKKLAAEKKWGDVIPTPTS</sequence>
<dbReference type="InterPro" id="IPR011009">
    <property type="entry name" value="Kinase-like_dom_sf"/>
</dbReference>
<keyword evidence="3" id="KW-0418">Kinase</keyword>
<keyword evidence="4" id="KW-0067">ATP-binding</keyword>
<dbReference type="InterPro" id="IPR000719">
    <property type="entry name" value="Prot_kinase_dom"/>
</dbReference>
<keyword evidence="2" id="KW-0547">Nucleotide-binding</keyword>
<evidence type="ECO:0000256" key="1">
    <source>
        <dbReference type="ARBA" id="ARBA00022679"/>
    </source>
</evidence>
<evidence type="ECO:0000256" key="2">
    <source>
        <dbReference type="ARBA" id="ARBA00022741"/>
    </source>
</evidence>
<organism evidence="6">
    <name type="scientific">Thermogladius calderae</name>
    <dbReference type="NCBI Taxonomy" id="1200300"/>
    <lineage>
        <taxon>Archaea</taxon>
        <taxon>Thermoproteota</taxon>
        <taxon>Thermoprotei</taxon>
        <taxon>Desulfurococcales</taxon>
        <taxon>Desulfurococcaceae</taxon>
        <taxon>Thermogladius</taxon>
    </lineage>
</organism>
<dbReference type="PROSITE" id="PS50011">
    <property type="entry name" value="PROTEIN_KINASE_DOM"/>
    <property type="match status" value="1"/>
</dbReference>
<dbReference type="PANTHER" id="PTHR43289">
    <property type="entry name" value="MITOGEN-ACTIVATED PROTEIN KINASE KINASE KINASE 20-RELATED"/>
    <property type="match status" value="1"/>
</dbReference>